<feature type="transmembrane region" description="Helical" evidence="7">
    <location>
        <begin position="91"/>
        <end position="116"/>
    </location>
</feature>
<dbReference type="InterPro" id="IPR049326">
    <property type="entry name" value="Rhodopsin_dom_fungi"/>
</dbReference>
<organism evidence="9 10">
    <name type="scientific">Alternaria dauci</name>
    <dbReference type="NCBI Taxonomy" id="48095"/>
    <lineage>
        <taxon>Eukaryota</taxon>
        <taxon>Fungi</taxon>
        <taxon>Dikarya</taxon>
        <taxon>Ascomycota</taxon>
        <taxon>Pezizomycotina</taxon>
        <taxon>Dothideomycetes</taxon>
        <taxon>Pleosporomycetidae</taxon>
        <taxon>Pleosporales</taxon>
        <taxon>Pleosporineae</taxon>
        <taxon>Pleosporaceae</taxon>
        <taxon>Alternaria</taxon>
        <taxon>Alternaria sect. Porri</taxon>
    </lineage>
</organism>
<comment type="caution">
    <text evidence="9">The sequence shown here is derived from an EMBL/GenBank/DDBJ whole genome shotgun (WGS) entry which is preliminary data.</text>
</comment>
<gene>
    <name evidence="9" type="ORF">ACET3X_005271</name>
</gene>
<feature type="domain" description="Rhodopsin" evidence="8">
    <location>
        <begin position="34"/>
        <end position="286"/>
    </location>
</feature>
<evidence type="ECO:0000313" key="9">
    <source>
        <dbReference type="EMBL" id="KAL1796731.1"/>
    </source>
</evidence>
<feature type="transmembrane region" description="Helical" evidence="7">
    <location>
        <begin position="128"/>
        <end position="156"/>
    </location>
</feature>
<feature type="region of interest" description="Disordered" evidence="6">
    <location>
        <begin position="356"/>
        <end position="377"/>
    </location>
</feature>
<evidence type="ECO:0000256" key="1">
    <source>
        <dbReference type="ARBA" id="ARBA00004141"/>
    </source>
</evidence>
<reference evidence="9 10" key="1">
    <citation type="submission" date="2024-09" db="EMBL/GenBank/DDBJ databases">
        <title>T2T genomes of carrot and Alternaria dauci and their utility for understanding host-pathogen interaction during carrot leaf blight disease.</title>
        <authorList>
            <person name="Liu W."/>
            <person name="Xu S."/>
            <person name="Ou C."/>
            <person name="Liu X."/>
            <person name="Zhuang F."/>
            <person name="Deng X.W."/>
        </authorList>
    </citation>
    <scope>NUCLEOTIDE SEQUENCE [LARGE SCALE GENOMIC DNA]</scope>
    <source>
        <strain evidence="9 10">A2016</strain>
    </source>
</reference>
<evidence type="ECO:0000256" key="3">
    <source>
        <dbReference type="ARBA" id="ARBA00022989"/>
    </source>
</evidence>
<keyword evidence="4 7" id="KW-0472">Membrane</keyword>
<dbReference type="EMBL" id="JBHGVX010000004">
    <property type="protein sequence ID" value="KAL1796731.1"/>
    <property type="molecule type" value="Genomic_DNA"/>
</dbReference>
<dbReference type="PANTHER" id="PTHR33048">
    <property type="entry name" value="PTH11-LIKE INTEGRAL MEMBRANE PROTEIN (AFU_ORTHOLOGUE AFUA_5G11245)"/>
    <property type="match status" value="1"/>
</dbReference>
<comment type="subcellular location">
    <subcellularLocation>
        <location evidence="1">Membrane</location>
        <topology evidence="1">Multi-pass membrane protein</topology>
    </subcellularLocation>
</comment>
<comment type="similarity">
    <text evidence="5">Belongs to the SAT4 family.</text>
</comment>
<dbReference type="RefSeq" id="XP_069307315.1">
    <property type="nucleotide sequence ID" value="XM_069451457.1"/>
</dbReference>
<proteinExistence type="inferred from homology"/>
<evidence type="ECO:0000256" key="6">
    <source>
        <dbReference type="SAM" id="MobiDB-lite"/>
    </source>
</evidence>
<accession>A0ABR3UMK3</accession>
<feature type="transmembrane region" description="Helical" evidence="7">
    <location>
        <begin position="20"/>
        <end position="38"/>
    </location>
</feature>
<dbReference type="InterPro" id="IPR052337">
    <property type="entry name" value="SAT4-like"/>
</dbReference>
<evidence type="ECO:0000256" key="4">
    <source>
        <dbReference type="ARBA" id="ARBA00023136"/>
    </source>
</evidence>
<keyword evidence="10" id="KW-1185">Reference proteome</keyword>
<name>A0ABR3UMK3_9PLEO</name>
<evidence type="ECO:0000259" key="8">
    <source>
        <dbReference type="Pfam" id="PF20684"/>
    </source>
</evidence>
<feature type="transmembrane region" description="Helical" evidence="7">
    <location>
        <begin position="50"/>
        <end position="71"/>
    </location>
</feature>
<evidence type="ECO:0000256" key="5">
    <source>
        <dbReference type="ARBA" id="ARBA00038359"/>
    </source>
</evidence>
<evidence type="ECO:0000313" key="10">
    <source>
        <dbReference type="Proteomes" id="UP001578633"/>
    </source>
</evidence>
<keyword evidence="3 7" id="KW-1133">Transmembrane helix</keyword>
<keyword evidence="2 7" id="KW-0812">Transmembrane</keyword>
<protein>
    <recommendedName>
        <fullName evidence="8">Rhodopsin domain-containing protein</fullName>
    </recommendedName>
</protein>
<feature type="transmembrane region" description="Helical" evidence="7">
    <location>
        <begin position="214"/>
        <end position="233"/>
    </location>
</feature>
<evidence type="ECO:0000256" key="2">
    <source>
        <dbReference type="ARBA" id="ARBA00022692"/>
    </source>
</evidence>
<dbReference type="Pfam" id="PF20684">
    <property type="entry name" value="Fung_rhodopsin"/>
    <property type="match status" value="1"/>
</dbReference>
<feature type="transmembrane region" description="Helical" evidence="7">
    <location>
        <begin position="176"/>
        <end position="202"/>
    </location>
</feature>
<dbReference type="GeneID" id="96085593"/>
<evidence type="ECO:0000256" key="7">
    <source>
        <dbReference type="SAM" id="Phobius"/>
    </source>
</evidence>
<dbReference type="PANTHER" id="PTHR33048:SF123">
    <property type="entry name" value="INTEGRAL MEMBRANE PROTEIN"/>
    <property type="match status" value="1"/>
</dbReference>
<sequence>MGHIVYVANGHDQGPVIGRVSMAMYTMAVAIVALRCFTRGYIVKKFGLDDLFIAIAVTLGAAQTVTILLQIEHGQGRHASELHVEQFDKMLMYQWINMLIYFVANWAVKMSILALYYRIGYGKQGLPWIVQSPAVWTVAAFMTAFSFSVFLTQLFICTPVSRVWDIEAQPDGCINTAMFMIISGAINVATDIVLLVFPLPLIWVIKFNKRQRTALAVILSIGVIPVVASTMRLCEIVMSDSPIRPGSTWQEVDFSWGWSWVPVWSQIEVDIGILAASLPSLSPLLKQVFNCPHRTATLSEVPTIPGYRGSWGEKNLVSIDDDDLEKGTDGAFEFDDKKRLTVTEVEMGKAMDMGNSYFDDSTSDAGERHSVYPESMGRPSIGVARTADVHVLSRTGAPRIVEYKKL</sequence>
<dbReference type="Proteomes" id="UP001578633">
    <property type="component" value="Chromosome 4"/>
</dbReference>